<protein>
    <submittedName>
        <fullName evidence="1">Uncharacterized protein</fullName>
    </submittedName>
</protein>
<reference evidence="1" key="1">
    <citation type="journal article" date="2014" name="Front. Microbiol.">
        <title>High frequency of phylogenetically diverse reductive dehalogenase-homologous genes in deep subseafloor sedimentary metagenomes.</title>
        <authorList>
            <person name="Kawai M."/>
            <person name="Futagami T."/>
            <person name="Toyoda A."/>
            <person name="Takaki Y."/>
            <person name="Nishi S."/>
            <person name="Hori S."/>
            <person name="Arai W."/>
            <person name="Tsubouchi T."/>
            <person name="Morono Y."/>
            <person name="Uchiyama I."/>
            <person name="Ito T."/>
            <person name="Fujiyama A."/>
            <person name="Inagaki F."/>
            <person name="Takami H."/>
        </authorList>
    </citation>
    <scope>NUCLEOTIDE SEQUENCE</scope>
    <source>
        <strain evidence="1">Expedition CK06-06</strain>
    </source>
</reference>
<dbReference type="EMBL" id="BARU01019763">
    <property type="protein sequence ID" value="GAH56578.1"/>
    <property type="molecule type" value="Genomic_DNA"/>
</dbReference>
<name>X1IGA2_9ZZZZ</name>
<dbReference type="AlphaFoldDB" id="X1IGA2"/>
<organism evidence="1">
    <name type="scientific">marine sediment metagenome</name>
    <dbReference type="NCBI Taxonomy" id="412755"/>
    <lineage>
        <taxon>unclassified sequences</taxon>
        <taxon>metagenomes</taxon>
        <taxon>ecological metagenomes</taxon>
    </lineage>
</organism>
<accession>X1IGA2</accession>
<evidence type="ECO:0000313" key="1">
    <source>
        <dbReference type="EMBL" id="GAH56578.1"/>
    </source>
</evidence>
<proteinExistence type="predicted"/>
<gene>
    <name evidence="1" type="ORF">S03H2_32525</name>
</gene>
<sequence>MAIESIDRMTQEQIQLHEHEGPYYEDWLKRYRQSLRHCRRVARAKKLPRSWYKGVKKAVKHLEKERNANT</sequence>
<comment type="caution">
    <text evidence="1">The sequence shown here is derived from an EMBL/GenBank/DDBJ whole genome shotgun (WGS) entry which is preliminary data.</text>
</comment>